<dbReference type="InterPro" id="IPR010707">
    <property type="entry name" value="DUF1285"/>
</dbReference>
<protein>
    <submittedName>
        <fullName evidence="3">DUF1285 domain-containing protein</fullName>
    </submittedName>
</protein>
<feature type="domain" description="DUF1285" evidence="1">
    <location>
        <begin position="25"/>
        <end position="94"/>
    </location>
</feature>
<dbReference type="InterPro" id="IPR023361">
    <property type="entry name" value="DUF1285_beta_roll_sf"/>
</dbReference>
<dbReference type="Proteomes" id="UP001151088">
    <property type="component" value="Unassembled WGS sequence"/>
</dbReference>
<dbReference type="InterPro" id="IPR048342">
    <property type="entry name" value="DUF1285_C"/>
</dbReference>
<evidence type="ECO:0000259" key="1">
    <source>
        <dbReference type="Pfam" id="PF06938"/>
    </source>
</evidence>
<dbReference type="Pfam" id="PF21028">
    <property type="entry name" value="DUF1285_C"/>
    <property type="match status" value="1"/>
</dbReference>
<keyword evidence="4" id="KW-1185">Reference proteome</keyword>
<dbReference type="PIRSF" id="PIRSF029557">
    <property type="entry name" value="UCP029557"/>
    <property type="match status" value="1"/>
</dbReference>
<gene>
    <name evidence="3" type="ORF">NVS89_01975</name>
</gene>
<evidence type="ECO:0000259" key="2">
    <source>
        <dbReference type="Pfam" id="PF21028"/>
    </source>
</evidence>
<reference evidence="3" key="1">
    <citation type="submission" date="2022-08" db="EMBL/GenBank/DDBJ databases">
        <authorList>
            <person name="Li F."/>
        </authorList>
    </citation>
    <scope>NUCLEOTIDE SEQUENCE</scope>
    <source>
        <strain evidence="3">MQZ15Z-1</strain>
    </source>
</reference>
<dbReference type="RefSeq" id="WP_258730797.1">
    <property type="nucleotide sequence ID" value="NZ_JANTHZ010000001.1"/>
</dbReference>
<dbReference type="InterPro" id="IPR048341">
    <property type="entry name" value="DUF1285_N"/>
</dbReference>
<evidence type="ECO:0000313" key="4">
    <source>
        <dbReference type="Proteomes" id="UP001151088"/>
    </source>
</evidence>
<dbReference type="AlphaFoldDB" id="A0A9X2PAM3"/>
<dbReference type="Gene3D" id="3.10.540.10">
    <property type="entry name" value="duf1285 like domain"/>
    <property type="match status" value="1"/>
</dbReference>
<organism evidence="3 4">
    <name type="scientific">Ancylobacter mangrovi</name>
    <dbReference type="NCBI Taxonomy" id="2972472"/>
    <lineage>
        <taxon>Bacteria</taxon>
        <taxon>Pseudomonadati</taxon>
        <taxon>Pseudomonadota</taxon>
        <taxon>Alphaproteobacteria</taxon>
        <taxon>Hyphomicrobiales</taxon>
        <taxon>Xanthobacteraceae</taxon>
        <taxon>Ancylobacter</taxon>
    </lineage>
</organism>
<feature type="domain" description="DUF1285" evidence="2">
    <location>
        <begin position="95"/>
        <end position="189"/>
    </location>
</feature>
<sequence length="208" mass="22584">MASGASGRLDDLVRSLAAGEAPSLPPIERWNPPDCGEIDIRIDREGVWHHEGRPIHRPALVKLFASVLRHGGEAGGRYELVTPAEKLGIRVEDAPLLAVEMQAAPSPAGEVLVFRTNLDDVVTCDADHPLRFDEQPGGAGPRPYIYVRRGLWARLTRPIYLDLAERAQTRTVDGREMIGVASGSSFFAMMPADALEDEAPAQTGEGTR</sequence>
<name>A0A9X2PAM3_9HYPH</name>
<dbReference type="EMBL" id="JANTHZ010000001">
    <property type="protein sequence ID" value="MCS0493849.1"/>
    <property type="molecule type" value="Genomic_DNA"/>
</dbReference>
<comment type="caution">
    <text evidence="3">The sequence shown here is derived from an EMBL/GenBank/DDBJ whole genome shotgun (WGS) entry which is preliminary data.</text>
</comment>
<evidence type="ECO:0000313" key="3">
    <source>
        <dbReference type="EMBL" id="MCS0493849.1"/>
    </source>
</evidence>
<dbReference type="Pfam" id="PF06938">
    <property type="entry name" value="DUF1285_N"/>
    <property type="match status" value="1"/>
</dbReference>
<proteinExistence type="predicted"/>
<dbReference type="Gene3D" id="2.30.270.10">
    <property type="entry name" value="duf1285 protein"/>
    <property type="match status" value="1"/>
</dbReference>
<accession>A0A9X2PAM3</accession>